<comment type="caution">
    <text evidence="1">The sequence shown here is derived from an EMBL/GenBank/DDBJ whole genome shotgun (WGS) entry which is preliminary data.</text>
</comment>
<accession>A0ABV1XYB4</accession>
<keyword evidence="2" id="KW-1185">Reference proteome</keyword>
<protein>
    <recommendedName>
        <fullName evidence="3">WD40 repeat domain-containing protein</fullName>
    </recommendedName>
</protein>
<gene>
    <name evidence="1" type="ORF">ABT384_28610</name>
</gene>
<dbReference type="EMBL" id="JBEPFB010000014">
    <property type="protein sequence ID" value="MER7376603.1"/>
    <property type="molecule type" value="Genomic_DNA"/>
</dbReference>
<evidence type="ECO:0000313" key="2">
    <source>
        <dbReference type="Proteomes" id="UP001486207"/>
    </source>
</evidence>
<sequence>MNPVDVEVVACVRVGGGHPVERLACHPRLPLIAGLDSARPAVHIWGCEAGRLRELGSVGAESSPYGDAVGWERMERTPAVAWHPDLPLLIVSGEGGVVRWTPRGVSGVEGLPPGAGYRALAFGPGGGTLWASPSSGAEDGAWDSSDVLDLDTRTIGTGPRWDTGVAEHPAGGLVATLASDQGATLVLFARVDQGTVPATMRVLRRALILDADGYETPVFSPDGRHLAVRGNAYDNSLEVFEFPSLRRVLATTLGEPSPGYPYPPEWLEQMRAWSRHNIAFGSSRPGVLWVGTPTGTVVEVDVGTRQAVEFDVPGGSPVSGLSTTATGELVIAGGGGDLMLVSVRSGSEKTPGTGGGEKATAAVTAFLDATSEIPDDGDLETHLVVTDGTRTWESDDLESVTTATSTDPTWLRLQAAINNADRDRA</sequence>
<evidence type="ECO:0000313" key="1">
    <source>
        <dbReference type="EMBL" id="MER7376603.1"/>
    </source>
</evidence>
<organism evidence="1 2">
    <name type="scientific">Streptomyces lanatus</name>
    <dbReference type="NCBI Taxonomy" id="66900"/>
    <lineage>
        <taxon>Bacteria</taxon>
        <taxon>Bacillati</taxon>
        <taxon>Actinomycetota</taxon>
        <taxon>Actinomycetes</taxon>
        <taxon>Kitasatosporales</taxon>
        <taxon>Streptomycetaceae</taxon>
        <taxon>Streptomyces</taxon>
    </lineage>
</organism>
<dbReference type="Proteomes" id="UP001486207">
    <property type="component" value="Unassembled WGS sequence"/>
</dbReference>
<dbReference type="Gene3D" id="2.130.10.10">
    <property type="entry name" value="YVTN repeat-like/Quinoprotein amine dehydrogenase"/>
    <property type="match status" value="1"/>
</dbReference>
<dbReference type="SUPFAM" id="SSF82171">
    <property type="entry name" value="DPP6 N-terminal domain-like"/>
    <property type="match status" value="1"/>
</dbReference>
<dbReference type="RefSeq" id="WP_229911636.1">
    <property type="nucleotide sequence ID" value="NZ_BNBM01000001.1"/>
</dbReference>
<name>A0ABV1XYB4_9ACTN</name>
<proteinExistence type="predicted"/>
<dbReference type="InterPro" id="IPR015943">
    <property type="entry name" value="WD40/YVTN_repeat-like_dom_sf"/>
</dbReference>
<evidence type="ECO:0008006" key="3">
    <source>
        <dbReference type="Google" id="ProtNLM"/>
    </source>
</evidence>
<reference evidence="1 2" key="1">
    <citation type="submission" date="2024-06" db="EMBL/GenBank/DDBJ databases">
        <title>The Natural Products Discovery Center: Release of the First 8490 Sequenced Strains for Exploring Actinobacteria Biosynthetic Diversity.</title>
        <authorList>
            <person name="Kalkreuter E."/>
            <person name="Kautsar S.A."/>
            <person name="Yang D."/>
            <person name="Bader C.D."/>
            <person name="Teijaro C.N."/>
            <person name="Fluegel L."/>
            <person name="Davis C.M."/>
            <person name="Simpson J.R."/>
            <person name="Lauterbach L."/>
            <person name="Steele A.D."/>
            <person name="Gui C."/>
            <person name="Meng S."/>
            <person name="Li G."/>
            <person name="Viehrig K."/>
            <person name="Ye F."/>
            <person name="Su P."/>
            <person name="Kiefer A.F."/>
            <person name="Nichols A."/>
            <person name="Cepeda A.J."/>
            <person name="Yan W."/>
            <person name="Fan B."/>
            <person name="Jiang Y."/>
            <person name="Adhikari A."/>
            <person name="Zheng C.-J."/>
            <person name="Schuster L."/>
            <person name="Cowan T.M."/>
            <person name="Smanski M.J."/>
            <person name="Chevrette M.G."/>
            <person name="De Carvalho L.P.S."/>
            <person name="Shen B."/>
        </authorList>
    </citation>
    <scope>NUCLEOTIDE SEQUENCE [LARGE SCALE GENOMIC DNA]</scope>
    <source>
        <strain evidence="1 2">NPDC000155</strain>
    </source>
</reference>